<dbReference type="GO" id="GO:0140359">
    <property type="term" value="F:ABC-type transporter activity"/>
    <property type="evidence" value="ECO:0007669"/>
    <property type="project" value="InterPro"/>
</dbReference>
<evidence type="ECO:0000256" key="8">
    <source>
        <dbReference type="ARBA" id="ARBA00023136"/>
    </source>
</evidence>
<evidence type="ECO:0008006" key="16">
    <source>
        <dbReference type="Google" id="ProtNLM"/>
    </source>
</evidence>
<dbReference type="GO" id="GO:0000329">
    <property type="term" value="C:fungal-type vacuole membrane"/>
    <property type="evidence" value="ECO:0007669"/>
    <property type="project" value="TreeGrafter"/>
</dbReference>
<dbReference type="eggNOG" id="KOG0054">
    <property type="taxonomic scope" value="Eukaryota"/>
</dbReference>
<dbReference type="CDD" id="cd18604">
    <property type="entry name" value="ABC_6TM_VMR1_D2_like"/>
    <property type="match status" value="1"/>
</dbReference>
<dbReference type="InterPro" id="IPR027417">
    <property type="entry name" value="P-loop_NTPase"/>
</dbReference>
<dbReference type="PROSITE" id="PS50893">
    <property type="entry name" value="ABC_TRANSPORTER_2"/>
    <property type="match status" value="2"/>
</dbReference>
<feature type="transmembrane region" description="Helical" evidence="11">
    <location>
        <begin position="1256"/>
        <end position="1276"/>
    </location>
</feature>
<sequence length="1603" mass="181298">MTDSIPVNAWLSGSLALVTCGSAFVLSLQRTYLHKSQHIDRAPLVFDTKRDTSIPVADDDARFVRLTFGTFILTLLSALDFYHAVTQQQTSDWWITASACAQFVAWLYASVLVLVARRHRFPSEWGWIINVHLCIFYTMIWCVAVYDVYDAYVINPSDNWIHMLPRLLALILGSDLVFTTATTPRGAPFVDEHGRQVAAIDVASIYSFLYFSWVTPLINLAYKNKKLTDEDLPTLPPLYRGHNLYYIFGATRNKSLLKRIYTTNKKAIMIQIVLAFTTSLVYYVPAYFVNRLLTLIQDMNGVEDDVSIRKGFVIVASLGATILILGILVGQLWYYASSSLQVRVKAMLNIEIYRKTLRRRDLAVESPKLDEEEADKKKADDEESDKKDESDEKEDVSSSTGTIVNLMSTDSNRISEFSVWWFSILAAPTELAVGIYFLYQLLGKSCFLGLLVMVVVLPINHYNAKTFAKTQDKLMEARDKRVSLMNEVLQGIRQIKFFAWEKRWEKRVMEAREVELHHLGVTYLTEVLFTLLWQGSPILVTLLSFYSFCKLEGNELTAPIAFTSITVFNELRFALNVLPEVFIEWLQALISIRRIQTYLDEEEIEPPSNQDEIDPLTGQIPENITIGFKDATVGWSKQNYTDEVTDASDNVTSEASSTSFILRDLNFEFPPNQLSLICGATGSGKTLMMLGLLGEAIVLKGTAHCPRQTVVDTVFDEFVTSKNIDPKDWLLPYALAYVSQTAWLQNASIRDNILFGLPYVESRYRETLTACALDKDLEILEDGDQTEIGEKGITLSGGQKARVSLARAVYSRAQNVLMDDVLSAVDAHTAKHLYEKCLLGPLMKKRTRVLITHHVKLCIKGSGYIVYIDAGRADLVGTPSELRQNGRLDSIFESEEEEVVQEENAEEERAIEEVLPAAATANKDQKKPRALIEEETRATGMVKVRLYKLYVNMVGSPFFWFIMVALVIGSRGLDVIENWWIKQWSQSYETKSNDTSSNDYMFQQQSIISQSKPMFAYQPVVAADVDDDFVTIMDEKEDRLNYYLGIYCLITLTNIVVGTARFAVLYWGVLGANKALYAELLHRVFRAPLRFFDTTPIGRILNRFSKDFETIDSNIPNDLLNFVIQWVIIVSSMITVSSVLPVFLIPMLAVALVNVYLGMMFVSASRELKRMDSVSRSPLFSNFTETIIGVATIRAFGATRQFLQDMLTYIDTNTRPFYYQWLVNRWVSVRFAFSGALINMITSAIILLSVDRMDASLAGFCLSFVLLFTDQMFWGIRRYTTLEMSFNAVERVVEFMEMDQEAPAITELRPPHEWPTRGRIDVKDLEIKYAADLDPVLKGISFSVKPQEKIGVVGRTGSGKSTLALSFFRFVEASQGSIVIDNIDIKDLGTEDLRSNLTIIPQDPTLFSGSLRSNMDPFDQFTDEDIFTALRRVYLLPTEEGDNTAETIVSDSTLDEVNANVFKDLTTNVIEGGKNFSQGQRQLLCLARALLERSRIVLMDEATASVDFETDKAIQKTIATEFADSTILCIAHRLHTVIEYDRILVLDQGQILEFDSPLTLITNPESSFYKMCRNSGEFDSLVALAKSKHELIDVSTRVSYDSL</sequence>
<dbReference type="FunFam" id="3.40.50.300:FF:000825">
    <property type="entry name" value="ABC bile acid transporter"/>
    <property type="match status" value="1"/>
</dbReference>
<evidence type="ECO:0000259" key="13">
    <source>
        <dbReference type="PROSITE" id="PS50929"/>
    </source>
</evidence>
<dbReference type="CDD" id="cd18596">
    <property type="entry name" value="ABC_6TM_VMR1_D1_like"/>
    <property type="match status" value="1"/>
</dbReference>
<evidence type="ECO:0000256" key="4">
    <source>
        <dbReference type="ARBA" id="ARBA00022737"/>
    </source>
</evidence>
<gene>
    <name evidence="14" type="ORF">HMPREF1544_01217</name>
</gene>
<feature type="transmembrane region" description="Helical" evidence="11">
    <location>
        <begin position="1231"/>
        <end position="1250"/>
    </location>
</feature>
<dbReference type="InterPro" id="IPR003593">
    <property type="entry name" value="AAA+_ATPase"/>
</dbReference>
<dbReference type="SMART" id="SM00382">
    <property type="entry name" value="AAA"/>
    <property type="match status" value="2"/>
</dbReference>
<evidence type="ECO:0000256" key="3">
    <source>
        <dbReference type="ARBA" id="ARBA00022692"/>
    </source>
</evidence>
<keyword evidence="8 11" id="KW-0472">Membrane</keyword>
<keyword evidence="5" id="KW-0547">Nucleotide-binding</keyword>
<name>S2K942_MUCC1</name>
<feature type="domain" description="ABC transporter" evidence="12">
    <location>
        <begin position="1322"/>
        <end position="1573"/>
    </location>
</feature>
<dbReference type="EMBL" id="KE123904">
    <property type="protein sequence ID" value="EPB91923.1"/>
    <property type="molecule type" value="Genomic_DNA"/>
</dbReference>
<feature type="transmembrane region" description="Helical" evidence="11">
    <location>
        <begin position="94"/>
        <end position="115"/>
    </location>
</feature>
<dbReference type="GO" id="GO:0005524">
    <property type="term" value="F:ATP binding"/>
    <property type="evidence" value="ECO:0007669"/>
    <property type="project" value="UniProtKB-KW"/>
</dbReference>
<evidence type="ECO:0000256" key="1">
    <source>
        <dbReference type="ARBA" id="ARBA00004141"/>
    </source>
</evidence>
<evidence type="ECO:0000259" key="12">
    <source>
        <dbReference type="PROSITE" id="PS50893"/>
    </source>
</evidence>
<organism evidence="14 15">
    <name type="scientific">Mucor circinelloides f. circinelloides (strain 1006PhL)</name>
    <name type="common">Mucormycosis agent</name>
    <name type="synonym">Calyptromyces circinelloides</name>
    <dbReference type="NCBI Taxonomy" id="1220926"/>
    <lineage>
        <taxon>Eukaryota</taxon>
        <taxon>Fungi</taxon>
        <taxon>Fungi incertae sedis</taxon>
        <taxon>Mucoromycota</taxon>
        <taxon>Mucoromycotina</taxon>
        <taxon>Mucoromycetes</taxon>
        <taxon>Mucorales</taxon>
        <taxon>Mucorineae</taxon>
        <taxon>Mucoraceae</taxon>
        <taxon>Mucor</taxon>
    </lineage>
</organism>
<dbReference type="InterPro" id="IPR003439">
    <property type="entry name" value="ABC_transporter-like_ATP-bd"/>
</dbReference>
<evidence type="ECO:0000256" key="11">
    <source>
        <dbReference type="SAM" id="Phobius"/>
    </source>
</evidence>
<dbReference type="PROSITE" id="PS50929">
    <property type="entry name" value="ABC_TM1F"/>
    <property type="match status" value="2"/>
</dbReference>
<feature type="transmembrane region" description="Helical" evidence="11">
    <location>
        <begin position="6"/>
        <end position="28"/>
    </location>
</feature>
<keyword evidence="3 11" id="KW-0812">Transmembrane</keyword>
<feature type="domain" description="ABC transporter" evidence="12">
    <location>
        <begin position="646"/>
        <end position="895"/>
    </location>
</feature>
<keyword evidence="15" id="KW-1185">Reference proteome</keyword>
<evidence type="ECO:0000256" key="5">
    <source>
        <dbReference type="ARBA" id="ARBA00022741"/>
    </source>
</evidence>
<dbReference type="Pfam" id="PF00005">
    <property type="entry name" value="ABC_tran"/>
    <property type="match status" value="2"/>
</dbReference>
<keyword evidence="4" id="KW-0677">Repeat</keyword>
<dbReference type="PANTHER" id="PTHR24223">
    <property type="entry name" value="ATP-BINDING CASSETTE SUB-FAMILY C"/>
    <property type="match status" value="1"/>
</dbReference>
<evidence type="ECO:0000256" key="7">
    <source>
        <dbReference type="ARBA" id="ARBA00022989"/>
    </source>
</evidence>
<keyword evidence="6" id="KW-0067">ATP-binding</keyword>
<dbReference type="InterPro" id="IPR036640">
    <property type="entry name" value="ABC1_TM_sf"/>
</dbReference>
<dbReference type="Gene3D" id="1.20.1560.10">
    <property type="entry name" value="ABC transporter type 1, transmembrane domain"/>
    <property type="match status" value="2"/>
</dbReference>
<dbReference type="SUPFAM" id="SSF52540">
    <property type="entry name" value="P-loop containing nucleoside triphosphate hydrolases"/>
    <property type="match status" value="2"/>
</dbReference>
<dbReference type="InterPro" id="IPR011527">
    <property type="entry name" value="ABC1_TM_dom"/>
</dbReference>
<evidence type="ECO:0000256" key="10">
    <source>
        <dbReference type="SAM" id="MobiDB-lite"/>
    </source>
</evidence>
<proteinExistence type="predicted"/>
<feature type="transmembrane region" description="Helical" evidence="11">
    <location>
        <begin position="1143"/>
        <end position="1162"/>
    </location>
</feature>
<feature type="transmembrane region" description="Helical" evidence="11">
    <location>
        <begin position="63"/>
        <end position="82"/>
    </location>
</feature>
<dbReference type="OrthoDB" id="6500128at2759"/>
<feature type="region of interest" description="Disordered" evidence="10">
    <location>
        <begin position="368"/>
        <end position="399"/>
    </location>
</feature>
<dbReference type="GO" id="GO:0016887">
    <property type="term" value="F:ATP hydrolysis activity"/>
    <property type="evidence" value="ECO:0007669"/>
    <property type="project" value="InterPro"/>
</dbReference>
<feature type="transmembrane region" description="Helical" evidence="11">
    <location>
        <begin position="268"/>
        <end position="290"/>
    </location>
</feature>
<feature type="domain" description="ABC transmembrane type-1" evidence="13">
    <location>
        <begin position="961"/>
        <end position="1284"/>
    </location>
</feature>
<protein>
    <recommendedName>
        <fullName evidence="16">P-loop containing nucleoside triphosphate hydrolase protein</fullName>
    </recommendedName>
</protein>
<keyword evidence="7 11" id="KW-1133">Transmembrane helix</keyword>
<feature type="compositionally biased region" description="Basic and acidic residues" evidence="10">
    <location>
        <begin position="368"/>
        <end position="390"/>
    </location>
</feature>
<feature type="transmembrane region" description="Helical" evidence="11">
    <location>
        <begin position="419"/>
        <end position="439"/>
    </location>
</feature>
<dbReference type="CDD" id="cd03250">
    <property type="entry name" value="ABCC_MRP_domain1"/>
    <property type="match status" value="1"/>
</dbReference>
<dbReference type="Proteomes" id="UP000014254">
    <property type="component" value="Unassembled WGS sequence"/>
</dbReference>
<comment type="subcellular location">
    <subcellularLocation>
        <location evidence="1">Membrane</location>
        <topology evidence="1">Multi-pass membrane protein</topology>
    </subcellularLocation>
</comment>
<dbReference type="FunFam" id="3.40.50.300:FF:000565">
    <property type="entry name" value="ABC bile acid transporter"/>
    <property type="match status" value="1"/>
</dbReference>
<keyword evidence="9" id="KW-0325">Glycoprotein</keyword>
<feature type="transmembrane region" description="Helical" evidence="11">
    <location>
        <begin position="311"/>
        <end position="334"/>
    </location>
</feature>
<dbReference type="SUPFAM" id="SSF90123">
    <property type="entry name" value="ABC transporter transmembrane region"/>
    <property type="match status" value="2"/>
</dbReference>
<feature type="transmembrane region" description="Helical" evidence="11">
    <location>
        <begin position="949"/>
        <end position="969"/>
    </location>
</feature>
<evidence type="ECO:0000256" key="9">
    <source>
        <dbReference type="ARBA" id="ARBA00023180"/>
    </source>
</evidence>
<dbReference type="Gene3D" id="3.40.50.300">
    <property type="entry name" value="P-loop containing nucleotide triphosphate hydrolases"/>
    <property type="match status" value="2"/>
</dbReference>
<reference evidence="15" key="1">
    <citation type="submission" date="2013-05" db="EMBL/GenBank/DDBJ databases">
        <title>The Genome sequence of Mucor circinelloides f. circinelloides 1006PhL.</title>
        <authorList>
            <consortium name="The Broad Institute Genomics Platform"/>
            <person name="Cuomo C."/>
            <person name="Earl A."/>
            <person name="Findley K."/>
            <person name="Lee S.C."/>
            <person name="Walker B."/>
            <person name="Young S."/>
            <person name="Zeng Q."/>
            <person name="Gargeya S."/>
            <person name="Fitzgerald M."/>
            <person name="Haas B."/>
            <person name="Abouelleil A."/>
            <person name="Allen A.W."/>
            <person name="Alvarado L."/>
            <person name="Arachchi H.M."/>
            <person name="Berlin A.M."/>
            <person name="Chapman S.B."/>
            <person name="Gainer-Dewar J."/>
            <person name="Goldberg J."/>
            <person name="Griggs A."/>
            <person name="Gujja S."/>
            <person name="Hansen M."/>
            <person name="Howarth C."/>
            <person name="Imamovic A."/>
            <person name="Ireland A."/>
            <person name="Larimer J."/>
            <person name="McCowan C."/>
            <person name="Murphy C."/>
            <person name="Pearson M."/>
            <person name="Poon T.W."/>
            <person name="Priest M."/>
            <person name="Roberts A."/>
            <person name="Saif S."/>
            <person name="Shea T."/>
            <person name="Sisk P."/>
            <person name="Sykes S."/>
            <person name="Wortman J."/>
            <person name="Nusbaum C."/>
            <person name="Birren B."/>
        </authorList>
    </citation>
    <scope>NUCLEOTIDE SEQUENCE [LARGE SCALE GENOMIC DNA]</scope>
    <source>
        <strain evidence="15">1006PhL</strain>
    </source>
</reference>
<evidence type="ECO:0000256" key="6">
    <source>
        <dbReference type="ARBA" id="ARBA00022840"/>
    </source>
</evidence>
<dbReference type="InterPro" id="IPR017871">
    <property type="entry name" value="ABC_transporter-like_CS"/>
</dbReference>
<accession>S2K942</accession>
<dbReference type="FunCoup" id="S2K942">
    <property type="interactions" value="52"/>
</dbReference>
<dbReference type="STRING" id="1220926.S2K942"/>
<dbReference type="PROSITE" id="PS00211">
    <property type="entry name" value="ABC_TRANSPORTER_1"/>
    <property type="match status" value="2"/>
</dbReference>
<dbReference type="VEuPathDB" id="FungiDB:HMPREF1544_01217"/>
<dbReference type="InterPro" id="IPR050173">
    <property type="entry name" value="ABC_transporter_C-like"/>
</dbReference>
<feature type="domain" description="ABC transmembrane type-1" evidence="13">
    <location>
        <begin position="272"/>
        <end position="587"/>
    </location>
</feature>
<dbReference type="Pfam" id="PF00664">
    <property type="entry name" value="ABC_membrane"/>
    <property type="match status" value="2"/>
</dbReference>
<dbReference type="CDD" id="cd03244">
    <property type="entry name" value="ABCC_MRP_domain2"/>
    <property type="match status" value="1"/>
</dbReference>
<evidence type="ECO:0000313" key="15">
    <source>
        <dbReference type="Proteomes" id="UP000014254"/>
    </source>
</evidence>
<dbReference type="InParanoid" id="S2K942"/>
<feature type="transmembrane region" description="Helical" evidence="11">
    <location>
        <begin position="127"/>
        <end position="148"/>
    </location>
</feature>
<feature type="transmembrane region" description="Helical" evidence="11">
    <location>
        <begin position="199"/>
        <end position="222"/>
    </location>
</feature>
<evidence type="ECO:0000256" key="2">
    <source>
        <dbReference type="ARBA" id="ARBA00022448"/>
    </source>
</evidence>
<feature type="transmembrane region" description="Helical" evidence="11">
    <location>
        <begin position="1042"/>
        <end position="1067"/>
    </location>
</feature>
<evidence type="ECO:0000313" key="14">
    <source>
        <dbReference type="EMBL" id="EPB91923.1"/>
    </source>
</evidence>
<dbReference type="PANTHER" id="PTHR24223:SF353">
    <property type="entry name" value="ABC TRANSPORTER ATP-BINDING PROTEIN_PERMEASE VMR1-RELATED"/>
    <property type="match status" value="1"/>
</dbReference>
<keyword evidence="2" id="KW-0813">Transport</keyword>
<dbReference type="OMA" id="ACCEEFQ"/>